<gene>
    <name evidence="3" type="ORF">CspeluHIS016_0100080</name>
</gene>
<evidence type="ECO:0000313" key="4">
    <source>
        <dbReference type="Proteomes" id="UP001222932"/>
    </source>
</evidence>
<sequence>MAPVPITAIIGGAVGGVVGLAMLATLCTGTYLHRTQDMKVDVEAPSQVVPVPMPGASYAPAPAPVTRTGWVRQQQPRAKSQRILRSPARRASESALPALLELGESEFGDGPEGREERPGAGEPNGTGTDAELESTALSEATAASSSASAGEEDEWEAEGEIVNGSRIRTSGTHGSEGTELIPILGPPEIPAPGGCPAPTTPVEDFVLAFERQSVGSASSDSGDLTPGTPETLASCRPECVELELRRHRSLGAFVRGRYV</sequence>
<evidence type="ECO:0000313" key="3">
    <source>
        <dbReference type="EMBL" id="GMK53422.1"/>
    </source>
</evidence>
<proteinExistence type="predicted"/>
<accession>A0AAD3Y926</accession>
<feature type="transmembrane region" description="Helical" evidence="2">
    <location>
        <begin position="6"/>
        <end position="32"/>
    </location>
</feature>
<evidence type="ECO:0000256" key="1">
    <source>
        <dbReference type="SAM" id="MobiDB-lite"/>
    </source>
</evidence>
<organism evidence="3 4">
    <name type="scientific">Cutaneotrichosporon spelunceum</name>
    <dbReference type="NCBI Taxonomy" id="1672016"/>
    <lineage>
        <taxon>Eukaryota</taxon>
        <taxon>Fungi</taxon>
        <taxon>Dikarya</taxon>
        <taxon>Basidiomycota</taxon>
        <taxon>Agaricomycotina</taxon>
        <taxon>Tremellomycetes</taxon>
        <taxon>Trichosporonales</taxon>
        <taxon>Trichosporonaceae</taxon>
        <taxon>Cutaneotrichosporon</taxon>
    </lineage>
</organism>
<reference evidence="3" key="2">
    <citation type="submission" date="2023-06" db="EMBL/GenBank/DDBJ databases">
        <authorList>
            <person name="Kobayashi Y."/>
            <person name="Kayamori A."/>
            <person name="Aoki K."/>
            <person name="Shiwa Y."/>
            <person name="Fujita N."/>
            <person name="Sugita T."/>
            <person name="Iwasaki W."/>
            <person name="Tanaka N."/>
            <person name="Takashima M."/>
        </authorList>
    </citation>
    <scope>NUCLEOTIDE SEQUENCE</scope>
    <source>
        <strain evidence="3">HIS016</strain>
    </source>
</reference>
<comment type="caution">
    <text evidence="3">The sequence shown here is derived from an EMBL/GenBank/DDBJ whole genome shotgun (WGS) entry which is preliminary data.</text>
</comment>
<dbReference type="Proteomes" id="UP001222932">
    <property type="component" value="Unassembled WGS sequence"/>
</dbReference>
<reference evidence="3" key="1">
    <citation type="journal article" date="2023" name="BMC Genomics">
        <title>Chromosome-level genome assemblies of Cutaneotrichosporon spp. (Trichosporonales, Basidiomycota) reveal imbalanced evolution between nucleotide sequences and chromosome synteny.</title>
        <authorList>
            <person name="Kobayashi Y."/>
            <person name="Kayamori A."/>
            <person name="Aoki K."/>
            <person name="Shiwa Y."/>
            <person name="Matsutani M."/>
            <person name="Fujita N."/>
            <person name="Sugita T."/>
            <person name="Iwasaki W."/>
            <person name="Tanaka N."/>
            <person name="Takashima M."/>
        </authorList>
    </citation>
    <scope>NUCLEOTIDE SEQUENCE</scope>
    <source>
        <strain evidence="3">HIS016</strain>
    </source>
</reference>
<evidence type="ECO:0000256" key="2">
    <source>
        <dbReference type="SAM" id="Phobius"/>
    </source>
</evidence>
<feature type="compositionally biased region" description="Low complexity" evidence="1">
    <location>
        <begin position="133"/>
        <end position="149"/>
    </location>
</feature>
<dbReference type="EMBL" id="BTCM01000001">
    <property type="protein sequence ID" value="GMK53422.1"/>
    <property type="molecule type" value="Genomic_DNA"/>
</dbReference>
<feature type="compositionally biased region" description="Acidic residues" evidence="1">
    <location>
        <begin position="150"/>
        <end position="159"/>
    </location>
</feature>
<keyword evidence="2" id="KW-0472">Membrane</keyword>
<feature type="compositionally biased region" description="Low complexity" evidence="1">
    <location>
        <begin position="93"/>
        <end position="102"/>
    </location>
</feature>
<keyword evidence="4" id="KW-1185">Reference proteome</keyword>
<keyword evidence="2" id="KW-1133">Transmembrane helix</keyword>
<feature type="region of interest" description="Disordered" evidence="1">
    <location>
        <begin position="66"/>
        <end position="188"/>
    </location>
</feature>
<dbReference type="AlphaFoldDB" id="A0AAD3Y926"/>
<protein>
    <submittedName>
        <fullName evidence="3">Uncharacterized protein</fullName>
    </submittedName>
</protein>
<feature type="compositionally biased region" description="Polar residues" evidence="1">
    <location>
        <begin position="166"/>
        <end position="175"/>
    </location>
</feature>
<keyword evidence="2" id="KW-0812">Transmembrane</keyword>
<name>A0AAD3Y926_9TREE</name>